<keyword evidence="3" id="KW-1185">Reference proteome</keyword>
<protein>
    <submittedName>
        <fullName evidence="2">Beta-lactamase domain protein</fullName>
    </submittedName>
</protein>
<name>D1A616_THECD</name>
<dbReference type="PANTHER" id="PTHR42951:SF4">
    <property type="entry name" value="ACYL-COENZYME A THIOESTERASE MBLAC2"/>
    <property type="match status" value="1"/>
</dbReference>
<evidence type="ECO:0000313" key="2">
    <source>
        <dbReference type="EMBL" id="ACY98311.1"/>
    </source>
</evidence>
<evidence type="ECO:0000259" key="1">
    <source>
        <dbReference type="SMART" id="SM00849"/>
    </source>
</evidence>
<dbReference type="AlphaFoldDB" id="D1A616"/>
<sequence>MTAARERPHMLEVAPSVHAYIQPDGGWCLNNAGLIVGEDCTVLIDTAATERRTRALDAAVRRLAPQGPDLLVNTHFHGDHTFGNAYFKPRATIIAHENCARDQLAAGPALRELWPEVDWGRTPITAPDVTYRGEAVLHPGGHRVELFHPGPAHTAGDTVVWLPDSGVLFTGDVVWSATTPFCLMGSITGSLEVIGRLRELRPRVVVPGHGPVGGPELFDQTESYLTWLLEVAEEGVRAGRPALETARCADLGRFAALLDSERLVGNLHRAYAELAGLPPGAPIDVGSAFAEMVEFHGALPACHA</sequence>
<dbReference type="Pfam" id="PF00753">
    <property type="entry name" value="Lactamase_B"/>
    <property type="match status" value="1"/>
</dbReference>
<dbReference type="EMBL" id="CP001738">
    <property type="protein sequence ID" value="ACY98311.1"/>
    <property type="molecule type" value="Genomic_DNA"/>
</dbReference>
<dbReference type="KEGG" id="tcu:Tcur_2765"/>
<reference evidence="2 3" key="1">
    <citation type="journal article" date="2011" name="Stand. Genomic Sci.">
        <title>Complete genome sequence of Thermomonospora curvata type strain (B9).</title>
        <authorList>
            <person name="Chertkov O."/>
            <person name="Sikorski J."/>
            <person name="Nolan M."/>
            <person name="Lapidus A."/>
            <person name="Lucas S."/>
            <person name="Del Rio T.G."/>
            <person name="Tice H."/>
            <person name="Cheng J.F."/>
            <person name="Goodwin L."/>
            <person name="Pitluck S."/>
            <person name="Liolios K."/>
            <person name="Ivanova N."/>
            <person name="Mavromatis K."/>
            <person name="Mikhailova N."/>
            <person name="Ovchinnikova G."/>
            <person name="Pati A."/>
            <person name="Chen A."/>
            <person name="Palaniappan K."/>
            <person name="Djao O.D."/>
            <person name="Land M."/>
            <person name="Hauser L."/>
            <person name="Chang Y.J."/>
            <person name="Jeffries C.D."/>
            <person name="Brettin T."/>
            <person name="Han C."/>
            <person name="Detter J.C."/>
            <person name="Rohde M."/>
            <person name="Goker M."/>
            <person name="Woyke T."/>
            <person name="Bristow J."/>
            <person name="Eisen J.A."/>
            <person name="Markowitz V."/>
            <person name="Hugenholtz P."/>
            <person name="Klenk H.P."/>
            <person name="Kyrpides N.C."/>
        </authorList>
    </citation>
    <scope>NUCLEOTIDE SEQUENCE [LARGE SCALE GENOMIC DNA]</scope>
    <source>
        <strain evidence="3">ATCC 19995 / DSM 43183 / JCM 3096 / KCTC 9072 / NBRC 15933 / NCIMB 10081 / Henssen B9</strain>
    </source>
</reference>
<accession>D1A616</accession>
<dbReference type="InterPro" id="IPR036866">
    <property type="entry name" value="RibonucZ/Hydroxyglut_hydro"/>
</dbReference>
<dbReference type="SUPFAM" id="SSF56281">
    <property type="entry name" value="Metallo-hydrolase/oxidoreductase"/>
    <property type="match status" value="1"/>
</dbReference>
<dbReference type="RefSeq" id="WP_012853095.1">
    <property type="nucleotide sequence ID" value="NC_013510.1"/>
</dbReference>
<dbReference type="eggNOG" id="COG0491">
    <property type="taxonomic scope" value="Bacteria"/>
</dbReference>
<dbReference type="InterPro" id="IPR050855">
    <property type="entry name" value="NDM-1-like"/>
</dbReference>
<evidence type="ECO:0000313" key="3">
    <source>
        <dbReference type="Proteomes" id="UP000001918"/>
    </source>
</evidence>
<dbReference type="SMART" id="SM00849">
    <property type="entry name" value="Lactamase_B"/>
    <property type="match status" value="1"/>
</dbReference>
<dbReference type="CDD" id="cd16282">
    <property type="entry name" value="metallo-hydrolase-like_MBL-fold"/>
    <property type="match status" value="1"/>
</dbReference>
<dbReference type="HOGENOM" id="CLU_056342_1_1_11"/>
<dbReference type="PANTHER" id="PTHR42951">
    <property type="entry name" value="METALLO-BETA-LACTAMASE DOMAIN-CONTAINING"/>
    <property type="match status" value="1"/>
</dbReference>
<dbReference type="Proteomes" id="UP000001918">
    <property type="component" value="Chromosome"/>
</dbReference>
<dbReference type="Gene3D" id="3.60.15.10">
    <property type="entry name" value="Ribonuclease Z/Hydroxyacylglutathione hydrolase-like"/>
    <property type="match status" value="1"/>
</dbReference>
<feature type="domain" description="Metallo-beta-lactamase" evidence="1">
    <location>
        <begin position="29"/>
        <end position="209"/>
    </location>
</feature>
<organism evidence="2 3">
    <name type="scientific">Thermomonospora curvata (strain ATCC 19995 / DSM 43183 / JCM 3096 / KCTC 9072 / NBRC 15933 / NCIMB 10081 / Henssen B9)</name>
    <dbReference type="NCBI Taxonomy" id="471852"/>
    <lineage>
        <taxon>Bacteria</taxon>
        <taxon>Bacillati</taxon>
        <taxon>Actinomycetota</taxon>
        <taxon>Actinomycetes</taxon>
        <taxon>Streptosporangiales</taxon>
        <taxon>Thermomonosporaceae</taxon>
        <taxon>Thermomonospora</taxon>
    </lineage>
</organism>
<dbReference type="InterPro" id="IPR001279">
    <property type="entry name" value="Metallo-B-lactamas"/>
</dbReference>
<dbReference type="STRING" id="471852.Tcur_2765"/>
<gene>
    <name evidence="2" type="ordered locus">Tcur_2765</name>
</gene>
<proteinExistence type="predicted"/>